<gene>
    <name evidence="4" type="ORF">C8A05DRAFT_44468</name>
</gene>
<accession>A0AAN6RT48</accession>
<feature type="compositionally biased region" description="Basic and acidic residues" evidence="1">
    <location>
        <begin position="818"/>
        <end position="829"/>
    </location>
</feature>
<feature type="region of interest" description="Disordered" evidence="1">
    <location>
        <begin position="770"/>
        <end position="789"/>
    </location>
</feature>
<protein>
    <submittedName>
        <fullName evidence="4">Uncharacterized protein</fullName>
    </submittedName>
</protein>
<evidence type="ECO:0000313" key="4">
    <source>
        <dbReference type="EMBL" id="KAK3902030.1"/>
    </source>
</evidence>
<feature type="region of interest" description="Disordered" evidence="1">
    <location>
        <begin position="799"/>
        <end position="845"/>
    </location>
</feature>
<feature type="compositionally biased region" description="Basic and acidic residues" evidence="1">
    <location>
        <begin position="772"/>
        <end position="786"/>
    </location>
</feature>
<dbReference type="Gene3D" id="2.60.40.10">
    <property type="entry name" value="Immunoglobulins"/>
    <property type="match status" value="2"/>
</dbReference>
<feature type="chain" id="PRO_5043005327" evidence="3">
    <location>
        <begin position="16"/>
        <end position="856"/>
    </location>
</feature>
<keyword evidence="2" id="KW-0472">Membrane</keyword>
<dbReference type="GO" id="GO:0016020">
    <property type="term" value="C:membrane"/>
    <property type="evidence" value="ECO:0007669"/>
    <property type="project" value="InterPro"/>
</dbReference>
<dbReference type="SUPFAM" id="SSF49313">
    <property type="entry name" value="Cadherin-like"/>
    <property type="match status" value="3"/>
</dbReference>
<feature type="signal peptide" evidence="3">
    <location>
        <begin position="1"/>
        <end position="15"/>
    </location>
</feature>
<dbReference type="EMBL" id="MU855538">
    <property type="protein sequence ID" value="KAK3902030.1"/>
    <property type="molecule type" value="Genomic_DNA"/>
</dbReference>
<evidence type="ECO:0000313" key="5">
    <source>
        <dbReference type="Proteomes" id="UP001303889"/>
    </source>
</evidence>
<feature type="transmembrane region" description="Helical" evidence="2">
    <location>
        <begin position="345"/>
        <end position="368"/>
    </location>
</feature>
<dbReference type="AlphaFoldDB" id="A0AAN6RT48"/>
<sequence length="856" mass="90925">MALATALLLTRLSTASPIVLFPINSQVPPAARIGEPFSFVFSPSTVSSSSPITYSSILDSPRWLSIDSSSRRLFGTPSKDDVAPGSVVGVPLNLVATDDFGSTTLPAALVVSRSPGPKVKIPFKNQHPDVGTFSRPSSFLSAPGQAFSFQLDPNTFSKPHEYPISYYATMADNTPLPAWMTFDPSRLSFSGRTPPAESLIQPPRRFSFQLIAGARNIRRSNFTVSPGDPFSFSLGPYLSNPRVTEVAVDAGPSHPWIQFNSSTATLFGIAPKGLRDTAVITKIIAKSKTSNESASLSFGITIRAPSGGKWSTPADSTTGAALTVSPSGQLSGVGDGGGNNRFNPMVFAVLLPPLLLLSLGVCALFWYFRRRKDNRKRPAISTRDISGPIPGTVVARTPGLGVSQSLPELTEYVGKSFSADDVFGPDKQTYLESRGASQTRPELPRHSTPTGNCLRASEPPWTLEPRGRTPGGTRSKIRASLSSVTENSIADLVDSRGIESVGNDRRSFRDKIEIYVPSLRDASGPAHPGSPSRKDVMPSPQPDYSQTLLEADAAPARSESRHSYHPPAASTRKLSWSWLKGAKGGGRESKLSLGMKRLSEQPSLLTLISRSPSAAFEQPSDPTALGRPPTRSGLILGGTVGNPGQEELPKVSDTTADAAPPGSMLHTSTGDSTLGFPIRGEAAGLSPDVYDGIIEHNPFRPSRTWSTVPTTDDWADETVESLALSRATSQRQQNWTVIQESPVVKPREAAASGMVQVALSLYQLTLMDGADGEGKGEGEAEGDATRGVEGGAARGMEAGEVSLAVLSPAPSRPWAAPRADRGGDGKREISGLNRKRQSKGASLRSDGSRLDFAAFI</sequence>
<reference evidence="4" key="1">
    <citation type="journal article" date="2023" name="Mol. Phylogenet. Evol.">
        <title>Genome-scale phylogeny and comparative genomics of the fungal order Sordariales.</title>
        <authorList>
            <person name="Hensen N."/>
            <person name="Bonometti L."/>
            <person name="Westerberg I."/>
            <person name="Brannstrom I.O."/>
            <person name="Guillou S."/>
            <person name="Cros-Aarteil S."/>
            <person name="Calhoun S."/>
            <person name="Haridas S."/>
            <person name="Kuo A."/>
            <person name="Mondo S."/>
            <person name="Pangilinan J."/>
            <person name="Riley R."/>
            <person name="LaButti K."/>
            <person name="Andreopoulos B."/>
            <person name="Lipzen A."/>
            <person name="Chen C."/>
            <person name="Yan M."/>
            <person name="Daum C."/>
            <person name="Ng V."/>
            <person name="Clum A."/>
            <person name="Steindorff A."/>
            <person name="Ohm R.A."/>
            <person name="Martin F."/>
            <person name="Silar P."/>
            <person name="Natvig D.O."/>
            <person name="Lalanne C."/>
            <person name="Gautier V."/>
            <person name="Ament-Velasquez S.L."/>
            <person name="Kruys A."/>
            <person name="Hutchinson M.I."/>
            <person name="Powell A.J."/>
            <person name="Barry K."/>
            <person name="Miller A.N."/>
            <person name="Grigoriev I.V."/>
            <person name="Debuchy R."/>
            <person name="Gladieux P."/>
            <person name="Hiltunen Thoren M."/>
            <person name="Johannesson H."/>
        </authorList>
    </citation>
    <scope>NUCLEOTIDE SEQUENCE</scope>
    <source>
        <strain evidence="4">CBS 103.79</strain>
    </source>
</reference>
<dbReference type="InterPro" id="IPR015919">
    <property type="entry name" value="Cadherin-like_sf"/>
</dbReference>
<feature type="region of interest" description="Disordered" evidence="1">
    <location>
        <begin position="432"/>
        <end position="480"/>
    </location>
</feature>
<keyword evidence="5" id="KW-1185">Reference proteome</keyword>
<dbReference type="Proteomes" id="UP001303889">
    <property type="component" value="Unassembled WGS sequence"/>
</dbReference>
<evidence type="ECO:0000256" key="3">
    <source>
        <dbReference type="SAM" id="SignalP"/>
    </source>
</evidence>
<evidence type="ECO:0000256" key="1">
    <source>
        <dbReference type="SAM" id="MobiDB-lite"/>
    </source>
</evidence>
<reference evidence="4" key="2">
    <citation type="submission" date="2023-05" db="EMBL/GenBank/DDBJ databases">
        <authorList>
            <consortium name="Lawrence Berkeley National Laboratory"/>
            <person name="Steindorff A."/>
            <person name="Hensen N."/>
            <person name="Bonometti L."/>
            <person name="Westerberg I."/>
            <person name="Brannstrom I.O."/>
            <person name="Guillou S."/>
            <person name="Cros-Aarteil S."/>
            <person name="Calhoun S."/>
            <person name="Haridas S."/>
            <person name="Kuo A."/>
            <person name="Mondo S."/>
            <person name="Pangilinan J."/>
            <person name="Riley R."/>
            <person name="Labutti K."/>
            <person name="Andreopoulos B."/>
            <person name="Lipzen A."/>
            <person name="Chen C."/>
            <person name="Yanf M."/>
            <person name="Daum C."/>
            <person name="Ng V."/>
            <person name="Clum A."/>
            <person name="Ohm R."/>
            <person name="Martin F."/>
            <person name="Silar P."/>
            <person name="Natvig D."/>
            <person name="Lalanne C."/>
            <person name="Gautier V."/>
            <person name="Ament-Velasquez S.L."/>
            <person name="Kruys A."/>
            <person name="Hutchinson M.I."/>
            <person name="Powell A.J."/>
            <person name="Barry K."/>
            <person name="Miller A.N."/>
            <person name="Grigoriev I.V."/>
            <person name="Debuchy R."/>
            <person name="Gladieux P."/>
            <person name="Thoren M.H."/>
            <person name="Johannesson H."/>
        </authorList>
    </citation>
    <scope>NUCLEOTIDE SEQUENCE</scope>
    <source>
        <strain evidence="4">CBS 103.79</strain>
    </source>
</reference>
<comment type="caution">
    <text evidence="4">The sequence shown here is derived from an EMBL/GenBank/DDBJ whole genome shotgun (WGS) entry which is preliminary data.</text>
</comment>
<organism evidence="4 5">
    <name type="scientific">Staphylotrichum tortipilum</name>
    <dbReference type="NCBI Taxonomy" id="2831512"/>
    <lineage>
        <taxon>Eukaryota</taxon>
        <taxon>Fungi</taxon>
        <taxon>Dikarya</taxon>
        <taxon>Ascomycota</taxon>
        <taxon>Pezizomycotina</taxon>
        <taxon>Sordariomycetes</taxon>
        <taxon>Sordariomycetidae</taxon>
        <taxon>Sordariales</taxon>
        <taxon>Chaetomiaceae</taxon>
        <taxon>Staphylotrichum</taxon>
    </lineage>
</organism>
<feature type="compositionally biased region" description="Low complexity" evidence="1">
    <location>
        <begin position="799"/>
        <end position="817"/>
    </location>
</feature>
<feature type="region of interest" description="Disordered" evidence="1">
    <location>
        <begin position="640"/>
        <end position="661"/>
    </location>
</feature>
<feature type="region of interest" description="Disordered" evidence="1">
    <location>
        <begin position="519"/>
        <end position="544"/>
    </location>
</feature>
<keyword evidence="3" id="KW-0732">Signal</keyword>
<proteinExistence type="predicted"/>
<evidence type="ECO:0000256" key="2">
    <source>
        <dbReference type="SAM" id="Phobius"/>
    </source>
</evidence>
<keyword evidence="2" id="KW-0812">Transmembrane</keyword>
<name>A0AAN6RT48_9PEZI</name>
<dbReference type="Pfam" id="PF05345">
    <property type="entry name" value="He_PIG"/>
    <property type="match status" value="2"/>
</dbReference>
<dbReference type="InterPro" id="IPR013783">
    <property type="entry name" value="Ig-like_fold"/>
</dbReference>
<dbReference type="GO" id="GO:0005509">
    <property type="term" value="F:calcium ion binding"/>
    <property type="evidence" value="ECO:0007669"/>
    <property type="project" value="InterPro"/>
</dbReference>
<keyword evidence="2" id="KW-1133">Transmembrane helix</keyword>